<reference evidence="3" key="1">
    <citation type="submission" date="2016-11" db="UniProtKB">
        <authorList>
            <consortium name="WormBaseParasite"/>
        </authorList>
    </citation>
    <scope>IDENTIFICATION</scope>
</reference>
<protein>
    <submittedName>
        <fullName evidence="3">Secreted protein</fullName>
    </submittedName>
</protein>
<accession>A0A1I7XLW9</accession>
<evidence type="ECO:0000256" key="1">
    <source>
        <dbReference type="SAM" id="SignalP"/>
    </source>
</evidence>
<feature type="signal peptide" evidence="1">
    <location>
        <begin position="1"/>
        <end position="16"/>
    </location>
</feature>
<evidence type="ECO:0000313" key="3">
    <source>
        <dbReference type="WBParaSite" id="Hba_18777"/>
    </source>
</evidence>
<dbReference type="WBParaSite" id="Hba_18777">
    <property type="protein sequence ID" value="Hba_18777"/>
    <property type="gene ID" value="Hba_18777"/>
</dbReference>
<keyword evidence="1" id="KW-0732">Signal</keyword>
<feature type="chain" id="PRO_5009311270" evidence="1">
    <location>
        <begin position="17"/>
        <end position="103"/>
    </location>
</feature>
<organism evidence="2 3">
    <name type="scientific">Heterorhabditis bacteriophora</name>
    <name type="common">Entomopathogenic nematode worm</name>
    <dbReference type="NCBI Taxonomy" id="37862"/>
    <lineage>
        <taxon>Eukaryota</taxon>
        <taxon>Metazoa</taxon>
        <taxon>Ecdysozoa</taxon>
        <taxon>Nematoda</taxon>
        <taxon>Chromadorea</taxon>
        <taxon>Rhabditida</taxon>
        <taxon>Rhabditina</taxon>
        <taxon>Rhabditomorpha</taxon>
        <taxon>Strongyloidea</taxon>
        <taxon>Heterorhabditidae</taxon>
        <taxon>Heterorhabditis</taxon>
    </lineage>
</organism>
<dbReference type="Proteomes" id="UP000095283">
    <property type="component" value="Unplaced"/>
</dbReference>
<keyword evidence="2" id="KW-1185">Reference proteome</keyword>
<sequence>MLQVVTITVLLVTGFAQDCSSPAGTRESFGQYLQCIKEGLDQNYEIYENEIREHGRRAALACFSSSIDEGNKNDRCVLNANDLNQVAWDRHGPLRDCTICRTR</sequence>
<evidence type="ECO:0000313" key="2">
    <source>
        <dbReference type="Proteomes" id="UP000095283"/>
    </source>
</evidence>
<proteinExistence type="predicted"/>
<dbReference type="AlphaFoldDB" id="A0A1I7XLW9"/>
<name>A0A1I7XLW9_HETBA</name>